<gene>
    <name evidence="1" type="ORF">GLOINDRAFT_35526</name>
</gene>
<evidence type="ECO:0000313" key="1">
    <source>
        <dbReference type="EMBL" id="ESA05452.1"/>
    </source>
</evidence>
<proteinExistence type="predicted"/>
<organism evidence="1">
    <name type="scientific">Rhizophagus irregularis (strain DAOM 181602 / DAOM 197198 / MUCL 43194)</name>
    <name type="common">Arbuscular mycorrhizal fungus</name>
    <name type="synonym">Glomus intraradices</name>
    <dbReference type="NCBI Taxonomy" id="747089"/>
    <lineage>
        <taxon>Eukaryota</taxon>
        <taxon>Fungi</taxon>
        <taxon>Fungi incertae sedis</taxon>
        <taxon>Mucoromycota</taxon>
        <taxon>Glomeromycotina</taxon>
        <taxon>Glomeromycetes</taxon>
        <taxon>Glomerales</taxon>
        <taxon>Glomeraceae</taxon>
        <taxon>Rhizophagus</taxon>
    </lineage>
</organism>
<protein>
    <submittedName>
        <fullName evidence="1">Uncharacterized protein</fullName>
    </submittedName>
</protein>
<reference evidence="1" key="1">
    <citation type="submission" date="2013-07" db="EMBL/GenBank/DDBJ databases">
        <title>The genome of an arbuscular mycorrhizal fungus provides insights into the evolution of the oldest plant symbiosis.</title>
        <authorList>
            <consortium name="DOE Joint Genome Institute"/>
            <person name="Tisserant E."/>
            <person name="Malbreil M."/>
            <person name="Kuo A."/>
            <person name="Kohler A."/>
            <person name="Symeonidi A."/>
            <person name="Balestrini R."/>
            <person name="Charron P."/>
            <person name="Duensing N."/>
            <person name="Frei-dit-Frey N."/>
            <person name="Gianinazzi-Pearson V."/>
            <person name="Gilbert B."/>
            <person name="Handa Y."/>
            <person name="Hijri M."/>
            <person name="Kaul R."/>
            <person name="Kawaguchi M."/>
            <person name="Krajinski F."/>
            <person name="Lammers P."/>
            <person name="Lapierre D."/>
            <person name="Masclaux F.G."/>
            <person name="Murat C."/>
            <person name="Morin E."/>
            <person name="Ndikumana S."/>
            <person name="Pagni M."/>
            <person name="Petitpierre D."/>
            <person name="Requena N."/>
            <person name="Rosikiewicz P."/>
            <person name="Riley R."/>
            <person name="Saito K."/>
            <person name="San Clemente H."/>
            <person name="Shapiro H."/>
            <person name="van Tuinen D."/>
            <person name="Becard G."/>
            <person name="Bonfante P."/>
            <person name="Paszkowski U."/>
            <person name="Shachar-Hill Y."/>
            <person name="Young J.P."/>
            <person name="Sanders I.R."/>
            <person name="Henrissat B."/>
            <person name="Rensing S.A."/>
            <person name="Grigoriev I.V."/>
            <person name="Corradi N."/>
            <person name="Roux C."/>
            <person name="Martin F."/>
        </authorList>
    </citation>
    <scope>NUCLEOTIDE SEQUENCE</scope>
    <source>
        <strain evidence="1">DAOM 197198</strain>
    </source>
</reference>
<dbReference type="HOGENOM" id="CLU_2623248_0_0_1"/>
<sequence>MDRITLNEKQKMEIIVKISQNIISSHPSQYPPSTSNNTSHLPRSNNVFPCLNYAINNCQETKYNISIEQYLEFDPYTF</sequence>
<name>U9TDE9_RHIID</name>
<dbReference type="AlphaFoldDB" id="U9TDE9"/>
<accession>U9TDE9</accession>
<dbReference type="EMBL" id="KI293018">
    <property type="protein sequence ID" value="ESA05452.1"/>
    <property type="molecule type" value="Genomic_DNA"/>
</dbReference>